<accession>A0ABP6NX46</accession>
<evidence type="ECO:0000313" key="2">
    <source>
        <dbReference type="EMBL" id="GAA3160842.1"/>
    </source>
</evidence>
<feature type="transmembrane region" description="Helical" evidence="1">
    <location>
        <begin position="98"/>
        <end position="117"/>
    </location>
</feature>
<comment type="caution">
    <text evidence="2">The sequence shown here is derived from an EMBL/GenBank/DDBJ whole genome shotgun (WGS) entry which is preliminary data.</text>
</comment>
<dbReference type="Proteomes" id="UP001500320">
    <property type="component" value="Unassembled WGS sequence"/>
</dbReference>
<keyword evidence="1" id="KW-0812">Transmembrane</keyword>
<name>A0ABP6NX46_9ACTN</name>
<protein>
    <submittedName>
        <fullName evidence="2">Uncharacterized protein</fullName>
    </submittedName>
</protein>
<evidence type="ECO:0000313" key="3">
    <source>
        <dbReference type="Proteomes" id="UP001500320"/>
    </source>
</evidence>
<gene>
    <name evidence="2" type="ORF">GCM10010466_59700</name>
</gene>
<sequence>MSVPCSPAFTAQRILIVMGSNDTKRTGSTVLFLIGIIWLVGTPLMLMLTFMYGFALIGGEPRNAQLSDIFGIAFLVLGLGAPVVGFLTAFVMGNKTGVVVYGLIAIIIGAVLLRSYWSSKLKDRPVYRGETPVCTASLDRASGVPGCQLIG</sequence>
<organism evidence="2 3">
    <name type="scientific">Planomonospora alba</name>
    <dbReference type="NCBI Taxonomy" id="161354"/>
    <lineage>
        <taxon>Bacteria</taxon>
        <taxon>Bacillati</taxon>
        <taxon>Actinomycetota</taxon>
        <taxon>Actinomycetes</taxon>
        <taxon>Streptosporangiales</taxon>
        <taxon>Streptosporangiaceae</taxon>
        <taxon>Planomonospora</taxon>
    </lineage>
</organism>
<feature type="transmembrane region" description="Helical" evidence="1">
    <location>
        <begin position="69"/>
        <end position="92"/>
    </location>
</feature>
<proteinExistence type="predicted"/>
<dbReference type="EMBL" id="BAAAUT010000068">
    <property type="protein sequence ID" value="GAA3160842.1"/>
    <property type="molecule type" value="Genomic_DNA"/>
</dbReference>
<evidence type="ECO:0000256" key="1">
    <source>
        <dbReference type="SAM" id="Phobius"/>
    </source>
</evidence>
<reference evidence="3" key="1">
    <citation type="journal article" date="2019" name="Int. J. Syst. Evol. Microbiol.">
        <title>The Global Catalogue of Microorganisms (GCM) 10K type strain sequencing project: providing services to taxonomists for standard genome sequencing and annotation.</title>
        <authorList>
            <consortium name="The Broad Institute Genomics Platform"/>
            <consortium name="The Broad Institute Genome Sequencing Center for Infectious Disease"/>
            <person name="Wu L."/>
            <person name="Ma J."/>
        </authorList>
    </citation>
    <scope>NUCLEOTIDE SEQUENCE [LARGE SCALE GENOMIC DNA]</scope>
    <source>
        <strain evidence="3">JCM 9373</strain>
    </source>
</reference>
<keyword evidence="1" id="KW-0472">Membrane</keyword>
<keyword evidence="1" id="KW-1133">Transmembrane helix</keyword>
<feature type="transmembrane region" description="Helical" evidence="1">
    <location>
        <begin position="30"/>
        <end position="57"/>
    </location>
</feature>
<keyword evidence="3" id="KW-1185">Reference proteome</keyword>